<evidence type="ECO:0000256" key="2">
    <source>
        <dbReference type="SAM" id="MobiDB-lite"/>
    </source>
</evidence>
<feature type="transmembrane region" description="Helical" evidence="3">
    <location>
        <begin position="174"/>
        <end position="198"/>
    </location>
</feature>
<comment type="caution">
    <text evidence="5">The sequence shown here is derived from an EMBL/GenBank/DDBJ whole genome shotgun (WGS) entry which is preliminary data.</text>
</comment>
<keyword evidence="3" id="KW-0472">Membrane</keyword>
<evidence type="ECO:0000313" key="5">
    <source>
        <dbReference type="EMBL" id="KAF7374887.1"/>
    </source>
</evidence>
<reference evidence="5" key="1">
    <citation type="submission" date="2020-05" db="EMBL/GenBank/DDBJ databases">
        <title>Mycena genomes resolve the evolution of fungal bioluminescence.</title>
        <authorList>
            <person name="Tsai I.J."/>
        </authorList>
    </citation>
    <scope>NUCLEOTIDE SEQUENCE</scope>
    <source>
        <strain evidence="5">160909Yilan</strain>
    </source>
</reference>
<proteinExistence type="predicted"/>
<evidence type="ECO:0000313" key="6">
    <source>
        <dbReference type="Proteomes" id="UP000623467"/>
    </source>
</evidence>
<keyword evidence="4" id="KW-0732">Signal</keyword>
<feature type="signal peptide" evidence="4">
    <location>
        <begin position="1"/>
        <end position="16"/>
    </location>
</feature>
<feature type="compositionally biased region" description="Low complexity" evidence="2">
    <location>
        <begin position="94"/>
        <end position="119"/>
    </location>
</feature>
<keyword evidence="3" id="KW-1133">Transmembrane helix</keyword>
<evidence type="ECO:0000256" key="1">
    <source>
        <dbReference type="SAM" id="Coils"/>
    </source>
</evidence>
<feature type="compositionally biased region" description="Polar residues" evidence="2">
    <location>
        <begin position="124"/>
        <end position="137"/>
    </location>
</feature>
<feature type="chain" id="PRO_5034215250" evidence="4">
    <location>
        <begin position="17"/>
        <end position="354"/>
    </location>
</feature>
<dbReference type="OrthoDB" id="3069789at2759"/>
<keyword evidence="1" id="KW-0175">Coiled coil</keyword>
<organism evidence="5 6">
    <name type="scientific">Mycena sanguinolenta</name>
    <dbReference type="NCBI Taxonomy" id="230812"/>
    <lineage>
        <taxon>Eukaryota</taxon>
        <taxon>Fungi</taxon>
        <taxon>Dikarya</taxon>
        <taxon>Basidiomycota</taxon>
        <taxon>Agaricomycotina</taxon>
        <taxon>Agaricomycetes</taxon>
        <taxon>Agaricomycetidae</taxon>
        <taxon>Agaricales</taxon>
        <taxon>Marasmiineae</taxon>
        <taxon>Mycenaceae</taxon>
        <taxon>Mycena</taxon>
    </lineage>
</organism>
<feature type="compositionally biased region" description="Low complexity" evidence="2">
    <location>
        <begin position="217"/>
        <end position="229"/>
    </location>
</feature>
<protein>
    <submittedName>
        <fullName evidence="5">Uncharacterized protein</fullName>
    </submittedName>
</protein>
<keyword evidence="3" id="KW-0812">Transmembrane</keyword>
<dbReference type="Proteomes" id="UP000623467">
    <property type="component" value="Unassembled WGS sequence"/>
</dbReference>
<feature type="compositionally biased region" description="Low complexity" evidence="2">
    <location>
        <begin position="138"/>
        <end position="160"/>
    </location>
</feature>
<sequence>MKPIVSVLVLAVSAAAQLTIDTPVETSPSLTVLVQFDQQTNTSLTWPVNVAVGTQVVLSVKDATGDSATSAIFSVGSGDGSCISKTSSSASSTIFSSSAPSSSSQTTPPTTQPSSQTNPPSSPGTLTSAHANQSSHPANQSSSPATSSSASASQSSVPANTGSPVVGSKKKKSLIGPIVGGAVGGSLVVLVVLGLLLCRTRREDGPAFPDGFDEVQKQPLPQTPAQTPPVMNSLARTPQTQWSPEQLFTILPSGETQLSSLAAPMVPRGILADEEKAQRAAADRLGLLQKEIRELQQLADASTVGSTSRAESSNADLLNEIRMLREQMHAMEQRIQAPMGQPDMEQPPEYTKES</sequence>
<feature type="region of interest" description="Disordered" evidence="2">
    <location>
        <begin position="335"/>
        <end position="354"/>
    </location>
</feature>
<name>A0A8H6ZCI1_9AGAR</name>
<evidence type="ECO:0000256" key="4">
    <source>
        <dbReference type="SAM" id="SignalP"/>
    </source>
</evidence>
<dbReference type="EMBL" id="JACAZH010000002">
    <property type="protein sequence ID" value="KAF7374887.1"/>
    <property type="molecule type" value="Genomic_DNA"/>
</dbReference>
<feature type="region of interest" description="Disordered" evidence="2">
    <location>
        <begin position="208"/>
        <end position="229"/>
    </location>
</feature>
<keyword evidence="6" id="KW-1185">Reference proteome</keyword>
<gene>
    <name evidence="5" type="ORF">MSAN_00374800</name>
</gene>
<dbReference type="AlphaFoldDB" id="A0A8H6ZCI1"/>
<accession>A0A8H6ZCI1</accession>
<feature type="coiled-coil region" evidence="1">
    <location>
        <begin position="278"/>
        <end position="334"/>
    </location>
</feature>
<evidence type="ECO:0000256" key="3">
    <source>
        <dbReference type="SAM" id="Phobius"/>
    </source>
</evidence>
<feature type="region of interest" description="Disordered" evidence="2">
    <location>
        <begin position="94"/>
        <end position="169"/>
    </location>
</feature>